<evidence type="ECO:0000256" key="4">
    <source>
        <dbReference type="ARBA" id="ARBA00022527"/>
    </source>
</evidence>
<feature type="domain" description="FAT" evidence="14">
    <location>
        <begin position="1063"/>
        <end position="1609"/>
    </location>
</feature>
<dbReference type="SUPFAM" id="SSF56112">
    <property type="entry name" value="Protein kinase-like (PK-like)"/>
    <property type="match status" value="1"/>
</dbReference>
<dbReference type="OMA" id="SMYIGWC"/>
<keyword evidence="6" id="KW-0547">Nucleotide-binding</keyword>
<evidence type="ECO:0000259" key="15">
    <source>
        <dbReference type="PROSITE" id="PS51190"/>
    </source>
</evidence>
<keyword evidence="8 16" id="KW-0418">Kinase</keyword>
<dbReference type="Pfam" id="PF23593">
    <property type="entry name" value="HEAT_ATR"/>
    <property type="match status" value="1"/>
</dbReference>
<dbReference type="InterPro" id="IPR057564">
    <property type="entry name" value="HEAT_ATR"/>
</dbReference>
<dbReference type="InterPro" id="IPR016024">
    <property type="entry name" value="ARM-type_fold"/>
</dbReference>
<keyword evidence="5" id="KW-0808">Transferase</keyword>
<dbReference type="GO" id="GO:0005694">
    <property type="term" value="C:chromosome"/>
    <property type="evidence" value="ECO:0007669"/>
    <property type="project" value="TreeGrafter"/>
</dbReference>
<keyword evidence="10" id="KW-0234">DNA repair</keyword>
<evidence type="ECO:0000256" key="3">
    <source>
        <dbReference type="ARBA" id="ARBA00012513"/>
    </source>
</evidence>
<evidence type="ECO:0000256" key="6">
    <source>
        <dbReference type="ARBA" id="ARBA00022741"/>
    </source>
</evidence>
<dbReference type="InParanoid" id="E2AYL1"/>
<evidence type="ECO:0000256" key="7">
    <source>
        <dbReference type="ARBA" id="ARBA00022763"/>
    </source>
</evidence>
<evidence type="ECO:0000256" key="8">
    <source>
        <dbReference type="ARBA" id="ARBA00022777"/>
    </source>
</evidence>
<keyword evidence="11" id="KW-0539">Nucleus</keyword>
<dbReference type="InterPro" id="IPR012993">
    <property type="entry name" value="UME"/>
</dbReference>
<dbReference type="STRING" id="104421.E2AYL1"/>
<dbReference type="InterPro" id="IPR011009">
    <property type="entry name" value="Kinase-like_dom_sf"/>
</dbReference>
<dbReference type="PANTHER" id="PTHR11139:SF69">
    <property type="entry name" value="SERINE_THREONINE-PROTEIN KINASE ATR"/>
    <property type="match status" value="1"/>
</dbReference>
<dbReference type="GO" id="GO:0000723">
    <property type="term" value="P:telomere maintenance"/>
    <property type="evidence" value="ECO:0007669"/>
    <property type="project" value="TreeGrafter"/>
</dbReference>
<dbReference type="InterPro" id="IPR050517">
    <property type="entry name" value="DDR_Repair_Kinase"/>
</dbReference>
<keyword evidence="4" id="KW-0723">Serine/threonine-protein kinase</keyword>
<dbReference type="Gene3D" id="1.10.1070.11">
    <property type="entry name" value="Phosphatidylinositol 3-/4-kinase, catalytic domain"/>
    <property type="match status" value="1"/>
</dbReference>
<dbReference type="PROSITE" id="PS51189">
    <property type="entry name" value="FAT"/>
    <property type="match status" value="1"/>
</dbReference>
<evidence type="ECO:0000256" key="12">
    <source>
        <dbReference type="ARBA" id="ARBA00024420"/>
    </source>
</evidence>
<dbReference type="SMART" id="SM00146">
    <property type="entry name" value="PI3Kc"/>
    <property type="match status" value="1"/>
</dbReference>
<dbReference type="CDD" id="cd00892">
    <property type="entry name" value="PIKKc_ATR"/>
    <property type="match status" value="1"/>
</dbReference>
<dbReference type="PROSITE" id="PS00916">
    <property type="entry name" value="PI3_4_KINASE_2"/>
    <property type="match status" value="1"/>
</dbReference>
<dbReference type="SUPFAM" id="SSF48371">
    <property type="entry name" value="ARM repeat"/>
    <property type="match status" value="2"/>
</dbReference>
<proteinExistence type="inferred from homology"/>
<feature type="domain" description="FATC" evidence="15">
    <location>
        <begin position="2008"/>
        <end position="2040"/>
    </location>
</feature>
<dbReference type="OrthoDB" id="381190at2759"/>
<accession>E2AYL1</accession>
<dbReference type="PROSITE" id="PS50290">
    <property type="entry name" value="PI3_4_KINASE_3"/>
    <property type="match status" value="1"/>
</dbReference>
<keyword evidence="9" id="KW-0067">ATP-binding</keyword>
<evidence type="ECO:0000313" key="16">
    <source>
        <dbReference type="EMBL" id="EFN61462.1"/>
    </source>
</evidence>
<dbReference type="PANTHER" id="PTHR11139">
    <property type="entry name" value="ATAXIA TELANGIECTASIA MUTATED ATM -RELATED"/>
    <property type="match status" value="1"/>
</dbReference>
<organism evidence="17">
    <name type="scientific">Camponotus floridanus</name>
    <name type="common">Florida carpenter ant</name>
    <dbReference type="NCBI Taxonomy" id="104421"/>
    <lineage>
        <taxon>Eukaryota</taxon>
        <taxon>Metazoa</taxon>
        <taxon>Ecdysozoa</taxon>
        <taxon>Arthropoda</taxon>
        <taxon>Hexapoda</taxon>
        <taxon>Insecta</taxon>
        <taxon>Pterygota</taxon>
        <taxon>Neoptera</taxon>
        <taxon>Endopterygota</taxon>
        <taxon>Hymenoptera</taxon>
        <taxon>Apocrita</taxon>
        <taxon>Aculeata</taxon>
        <taxon>Formicoidea</taxon>
        <taxon>Formicidae</taxon>
        <taxon>Formicinae</taxon>
        <taxon>Camponotus</taxon>
    </lineage>
</organism>
<dbReference type="SMART" id="SM00802">
    <property type="entry name" value="UME"/>
    <property type="match status" value="1"/>
</dbReference>
<dbReference type="GO" id="GO:0005634">
    <property type="term" value="C:nucleus"/>
    <property type="evidence" value="ECO:0007669"/>
    <property type="project" value="UniProtKB-SubCell"/>
</dbReference>
<evidence type="ECO:0000259" key="14">
    <source>
        <dbReference type="PROSITE" id="PS51189"/>
    </source>
</evidence>
<sequence length="2040" mass="234897">MEVNSDLATSTDNAIAAESLRQFINRPIIAIFSDLENPVTEQMLCSLLESLLKRSSTLIPVLIPPFNNDTTNETLQQYAAFTTWLFGTMFYLTCMPSSNVVLSNSIEVQACMLRILSRHHRTMFQIISSEYVNILDEILQFYLSAKETEEMTLSKFYTEKDIIQDLDLTSFPAKIKLSNLPSVYTSLLKIIMKTGVSVWDQEKLWDKATTIIVKSSPELQVEALRLCIEIMKNCTVHDWELTTKVTYSLEIAKSLPTWINSNQLSIHLSQLAETWIHLIELLPVSFNVMELCFQIVDFISSEFVTYDAKTEAIKKLMEAACLKRNNECLPDTVPEDLEKYVDLIIDVITNALMTALNTSNHSLHDTLLDTARNFICVPLHLTEKRILDVFLITILHPNSLPTAIASAIVTYQDVADFLNVSPKALYIRYRKDFLELIMKSAVNNYIYYSYNMATTVHRVAKCIGYEGSRQLLRKDGHYAICFLIALIVQVPQANALLDDIAELINMDTKQMLEEYFAYIYSYAFLNIPLRITDCLKLVMSITKTNLELLTKQSFMASYLNLRLHGILVNFDIKLGPKSDEHTQQSALASLAVLIRYMGATYLTPLRYKILATLRTSLGFKRPGFPRLVCDAWDAFIHNIAIEDLGSLFPTICVSLISLQKIFPEKVNSMLEFLIVQNNGEHNSHISELFFIDDMEVPTDISNIVKAHILQAKPEGFNANLELWLKRITHETDEVRIRALKYLQTFLEEHRCELNKMILSETDVHPLIVELLDTLLIGCQDKDESIRLCYGECLGELGAIEPSLLPRRIISREDSKFISDMNEEFACAILVELVRAFQIQKNSQSMDCFSLAIQEILRAYNISPQGRNKELWNNLPFTTQQIITPFLTSHYKIATVSDDNDLPHPIYSSEAGSSVESWAYNWLCSISNAVHDTMLNNILQTCKLAFKRDIKTLIFCLPYVITHVIASNEREIHIKLKQEMLTVISVGEKPILDSELMRHLPLRYGQSVKADDKRISEETKRTRCSRVVFCILDHLQRWLKERRSLQDSRYEAIKKFCDGLDSLVVTKGCYESREYHRALMYLEQHMASSNKGLSELTEDGLLAKIYAQLDDPDGVSGILATQDQSPTLQQLVLAHEVNGQLQDAATCYERLAQKKDLKHTYLQGMIQCYLDLDHPFTAKHISEGLLSNRPELEPLITEHELFWRLGHFSRFEETSQKNIKHVLLDDLIKGIKPDLLSLKKNLVSLLEDASQPGVYQQSYSYIMKLHILNEFDKAVSMMLNNAEGLPTILEEWDKRGQLLRASRGLEFVLSMRRATLDLAVQLQKKIHNTENSMLKQEIGKIWLKSAKIARKAGLHQQAYMHILSATDSCPPQPLYIEQAQLYWQKGCQENAFITLNRSFLNYFKPAQYYKQLSSGDCNEERKQYAKAKLLFAKYNDETLNVDTDGCIINYKEAIEVWRGWEKSWVSCAQYYDTIVERMSEDDKDRNRQDLQVHMMNFYGKSLQYGCKYIHHSMPKMLTIWLDHASRTTITSDPADVIRLRQDRLSKMTQIMEVYHHRLPTFMWLTAFSQLVSRICHPCLQVQNTLCTILVKLISAYPQHCLWMMASVFNSSYPARQKRCQEILNHAQLKTLAMSKLIKDFHKLWERLIELSNKTIPDGILNTTVTNLSKNLPKLLATKDFSPIMMPTTKFRQLHLPSKNASVENHNPFLLTWVHITKIEENVVIMPSLQRPRRIALRGSDGKEYLFMCKPKDDLRKDFRLMEFNDISVVPLNEECGLIEWVPNLVGLRPTIMNLYREKGIACLNRELKMMICNLKDPLEKKRQIFLEKLLPRHPPVFADWFRIMFPDPYGWYEARTAYIRTTAVMSMVGYILGLGDRHGENILFDSKCGDCVHVDFNCLFNRGELFDFPERVPFRLTHNMVNAMGPLKIEGPFRRACQITMRVLRQESSTLLSVLTPFVYDPLVSWHKNQPGDAAEKTNEKAVEHIKNIEQRLKGLIRYSVRKAENIALHLSVEGQTNHLILEATSIDNLCQMYFGWGPYL</sequence>
<keyword evidence="7" id="KW-0227">DNA damage</keyword>
<dbReference type="InterPro" id="IPR018936">
    <property type="entry name" value="PI3/4_kinase_CS"/>
</dbReference>
<evidence type="ECO:0000259" key="13">
    <source>
        <dbReference type="PROSITE" id="PS50290"/>
    </source>
</evidence>
<reference evidence="16 17" key="1">
    <citation type="journal article" date="2010" name="Science">
        <title>Genomic comparison of the ants Camponotus floridanus and Harpegnathos saltator.</title>
        <authorList>
            <person name="Bonasio R."/>
            <person name="Zhang G."/>
            <person name="Ye C."/>
            <person name="Mutti N.S."/>
            <person name="Fang X."/>
            <person name="Qin N."/>
            <person name="Donahue G."/>
            <person name="Yang P."/>
            <person name="Li Q."/>
            <person name="Li C."/>
            <person name="Zhang P."/>
            <person name="Huang Z."/>
            <person name="Berger S.L."/>
            <person name="Reinberg D."/>
            <person name="Wang J."/>
            <person name="Liebig J."/>
        </authorList>
    </citation>
    <scope>NUCLEOTIDE SEQUENCE [LARGE SCALE GENOMIC DNA]</scope>
    <source>
        <strain evidence="17">C129</strain>
    </source>
</reference>
<name>E2AYL1_CAMFO</name>
<dbReference type="GO" id="GO:0006281">
    <property type="term" value="P:DNA repair"/>
    <property type="evidence" value="ECO:0007669"/>
    <property type="project" value="UniProtKB-KW"/>
</dbReference>
<dbReference type="InterPro" id="IPR014009">
    <property type="entry name" value="PIK_FAT"/>
</dbReference>
<evidence type="ECO:0000256" key="11">
    <source>
        <dbReference type="ARBA" id="ARBA00023242"/>
    </source>
</evidence>
<evidence type="ECO:0000256" key="5">
    <source>
        <dbReference type="ARBA" id="ARBA00022679"/>
    </source>
</evidence>
<dbReference type="InterPro" id="IPR036940">
    <property type="entry name" value="PI3/4_kinase_cat_sf"/>
</dbReference>
<dbReference type="PROSITE" id="PS51190">
    <property type="entry name" value="FATC"/>
    <property type="match status" value="1"/>
</dbReference>
<dbReference type="GO" id="GO:0005524">
    <property type="term" value="F:ATP binding"/>
    <property type="evidence" value="ECO:0007669"/>
    <property type="project" value="UniProtKB-KW"/>
</dbReference>
<protein>
    <recommendedName>
        <fullName evidence="12">Serine/threonine-protein kinase ATR</fullName>
        <ecNumber evidence="3">2.7.11.1</ecNumber>
    </recommendedName>
</protein>
<feature type="domain" description="PI3K/PI4K catalytic" evidence="13">
    <location>
        <begin position="1717"/>
        <end position="2004"/>
    </location>
</feature>
<dbReference type="InterPro" id="IPR003151">
    <property type="entry name" value="PIK-rel_kinase_FAT"/>
</dbReference>
<comment type="similarity">
    <text evidence="2">Belongs to the PI3/PI4-kinase family. ATM subfamily.</text>
</comment>
<evidence type="ECO:0000256" key="10">
    <source>
        <dbReference type="ARBA" id="ARBA00023204"/>
    </source>
</evidence>
<dbReference type="Pfam" id="PF08064">
    <property type="entry name" value="UME"/>
    <property type="match status" value="1"/>
</dbReference>
<comment type="subcellular location">
    <subcellularLocation>
        <location evidence="1">Nucleus</location>
    </subcellularLocation>
</comment>
<dbReference type="GO" id="GO:0004674">
    <property type="term" value="F:protein serine/threonine kinase activity"/>
    <property type="evidence" value="ECO:0007669"/>
    <property type="project" value="UniProtKB-KW"/>
</dbReference>
<dbReference type="InterPro" id="IPR000403">
    <property type="entry name" value="PI3/4_kinase_cat_dom"/>
</dbReference>
<evidence type="ECO:0000256" key="9">
    <source>
        <dbReference type="ARBA" id="ARBA00022840"/>
    </source>
</evidence>
<dbReference type="GO" id="GO:0000077">
    <property type="term" value="P:DNA damage checkpoint signaling"/>
    <property type="evidence" value="ECO:0007669"/>
    <property type="project" value="TreeGrafter"/>
</dbReference>
<gene>
    <name evidence="16" type="ORF">EAG_03394</name>
</gene>
<dbReference type="EMBL" id="GL443930">
    <property type="protein sequence ID" value="EFN61462.1"/>
    <property type="molecule type" value="Genomic_DNA"/>
</dbReference>
<dbReference type="Pfam" id="PF02259">
    <property type="entry name" value="FAT"/>
    <property type="match status" value="1"/>
</dbReference>
<dbReference type="EC" id="2.7.11.1" evidence="3"/>
<evidence type="ECO:0000256" key="2">
    <source>
        <dbReference type="ARBA" id="ARBA00010769"/>
    </source>
</evidence>
<evidence type="ECO:0000256" key="1">
    <source>
        <dbReference type="ARBA" id="ARBA00004123"/>
    </source>
</evidence>
<keyword evidence="17" id="KW-1185">Reference proteome</keyword>
<dbReference type="Pfam" id="PF00454">
    <property type="entry name" value="PI3_PI4_kinase"/>
    <property type="match status" value="1"/>
</dbReference>
<dbReference type="FunCoup" id="E2AYL1">
    <property type="interactions" value="1266"/>
</dbReference>
<dbReference type="InterPro" id="IPR003152">
    <property type="entry name" value="FATC_dom"/>
</dbReference>
<dbReference type="Pfam" id="PF02260">
    <property type="entry name" value="FATC"/>
    <property type="match status" value="1"/>
</dbReference>
<dbReference type="Gene3D" id="3.30.1010.10">
    <property type="entry name" value="Phosphatidylinositol 3-kinase Catalytic Subunit, Chain A, domain 4"/>
    <property type="match status" value="1"/>
</dbReference>
<dbReference type="InterPro" id="IPR056802">
    <property type="entry name" value="ATR-like_M-HEAT"/>
</dbReference>
<evidence type="ECO:0000313" key="17">
    <source>
        <dbReference type="Proteomes" id="UP000000311"/>
    </source>
</evidence>
<dbReference type="Proteomes" id="UP000000311">
    <property type="component" value="Unassembled WGS sequence"/>
</dbReference>
<dbReference type="SMART" id="SM01343">
    <property type="entry name" value="FATC"/>
    <property type="match status" value="1"/>
</dbReference>
<dbReference type="Pfam" id="PF25030">
    <property type="entry name" value="M-HEAT_ATR"/>
    <property type="match status" value="1"/>
</dbReference>